<proteinExistence type="predicted"/>
<dbReference type="AlphaFoldDB" id="A0ABD3GTH0"/>
<feature type="region of interest" description="Disordered" evidence="2">
    <location>
        <begin position="115"/>
        <end position="150"/>
    </location>
</feature>
<name>A0ABD3GTH0_9MARC</name>
<protein>
    <recommendedName>
        <fullName evidence="3">Reverse transcriptase zinc-binding domain-containing protein</fullName>
    </recommendedName>
</protein>
<feature type="region of interest" description="Disordered" evidence="2">
    <location>
        <begin position="54"/>
        <end position="87"/>
    </location>
</feature>
<evidence type="ECO:0000259" key="3">
    <source>
        <dbReference type="Pfam" id="PF13966"/>
    </source>
</evidence>
<feature type="compositionally biased region" description="Acidic residues" evidence="2">
    <location>
        <begin position="871"/>
        <end position="883"/>
    </location>
</feature>
<organism evidence="4 5">
    <name type="scientific">Riccia sorocarpa</name>
    <dbReference type="NCBI Taxonomy" id="122646"/>
    <lineage>
        <taxon>Eukaryota</taxon>
        <taxon>Viridiplantae</taxon>
        <taxon>Streptophyta</taxon>
        <taxon>Embryophyta</taxon>
        <taxon>Marchantiophyta</taxon>
        <taxon>Marchantiopsida</taxon>
        <taxon>Marchantiidae</taxon>
        <taxon>Marchantiales</taxon>
        <taxon>Ricciaceae</taxon>
        <taxon>Riccia</taxon>
    </lineage>
</organism>
<comment type="caution">
    <text evidence="4">The sequence shown here is derived from an EMBL/GenBank/DDBJ whole genome shotgun (WGS) entry which is preliminary data.</text>
</comment>
<feature type="compositionally biased region" description="Basic and acidic residues" evidence="2">
    <location>
        <begin position="57"/>
        <end position="67"/>
    </location>
</feature>
<accession>A0ABD3GTH0</accession>
<keyword evidence="5" id="KW-1185">Reference proteome</keyword>
<evidence type="ECO:0000256" key="1">
    <source>
        <dbReference type="SAM" id="Coils"/>
    </source>
</evidence>
<evidence type="ECO:0000256" key="2">
    <source>
        <dbReference type="SAM" id="MobiDB-lite"/>
    </source>
</evidence>
<feature type="coiled-coil region" evidence="1">
    <location>
        <begin position="226"/>
        <end position="279"/>
    </location>
</feature>
<dbReference type="InterPro" id="IPR026960">
    <property type="entry name" value="RVT-Znf"/>
</dbReference>
<dbReference type="Pfam" id="PF13966">
    <property type="entry name" value="zf-RVT"/>
    <property type="match status" value="1"/>
</dbReference>
<reference evidence="4 5" key="1">
    <citation type="submission" date="2024-09" db="EMBL/GenBank/DDBJ databases">
        <title>Chromosome-scale assembly of Riccia sorocarpa.</title>
        <authorList>
            <person name="Paukszto L."/>
        </authorList>
    </citation>
    <scope>NUCLEOTIDE SEQUENCE [LARGE SCALE GENOMIC DNA]</scope>
    <source>
        <strain evidence="4">LP-2024</strain>
        <tissue evidence="4">Aerial parts of the thallus</tissue>
    </source>
</reference>
<sequence>MRKILVCFRGRQCGLKQSSLLHSWEPELPLREISPEGTVERALHEALQEIENQSQQMKEELISEKKQTGSTSPRDIRRKGKENWGAEQEPEVNPFQIGVSVLGVSVLDDGGAQPDVAFSSPPAVPCKGGRGPKKKEGGEGKSKLHRSKPEVMATRTREYNSLLVEIQLQRGIVRERVEGYFKMSSFDLKDPVVKQRVQEAWENETAIVKDDRRRWARGWIRVKRVLQEVHKEKEEQRRREGNLEKEVAWRKENLSEEPSEEEVKTLEELESRLREKQLEEARRWRIRSRTKWLAEEEAPSRYFFAKMKAKWAQEKIEALEEDEGEVTTDRQEILDKIHQFYSDLFSAEECTEDRRQAREAVVGTVSSQLTEEESDRMSRVSDQKEIEEVVFRLKKNKAPGIDGLTAEVLQLCWEFVGADCVKFVHAVWAKKSMLATDCQAVIRLIHKGGTRQLLGVNKVKRSLWGSEAALLLLNSMPMQEAPALNTILRAWFVYKKELAFSQDSCVVPSSLPVSSLRAFWLIMKRSIAEDRCLDTLLKSLKHTKMEQAVGTTSWREIMQINEGRGVEEVATGAASFQNWLAQVEVVDTDLHKLQGWKWSDGAAVLDTWKRSTQDWSKLACRKARKYQGMNRRWGVAEEPEEWAAAARWRHLWSGAAPMRNKIWIWRMLQKGLFTLDRAKKWGKSDGICMFCQQEEESLTHLFWDCRRLRARIQWIGCVILGDSRGHPTLLQVMDAALKCHSTQPGPLILLSEFCRAVWLERNKRLFEEVSMAHPNWVVAATMKETIQIVIRNARGEAGARRKTKCEEFVQHLDYTLQEDSLRLAHVQAIFREVEEVIPSSIAERTIPDSQDSQTSTHDTSSSSTEDTSSSSEEDTQTSTSDEE</sequence>
<feature type="domain" description="Reverse transcriptase zinc-binding" evidence="3">
    <location>
        <begin position="646"/>
        <end position="706"/>
    </location>
</feature>
<keyword evidence="1" id="KW-0175">Coiled coil</keyword>
<evidence type="ECO:0000313" key="5">
    <source>
        <dbReference type="Proteomes" id="UP001633002"/>
    </source>
</evidence>
<dbReference type="PANTHER" id="PTHR19446">
    <property type="entry name" value="REVERSE TRANSCRIPTASES"/>
    <property type="match status" value="1"/>
</dbReference>
<feature type="region of interest" description="Disordered" evidence="2">
    <location>
        <begin position="841"/>
        <end position="883"/>
    </location>
</feature>
<dbReference type="EMBL" id="JBJQOH010000007">
    <property type="protein sequence ID" value="KAL3681966.1"/>
    <property type="molecule type" value="Genomic_DNA"/>
</dbReference>
<dbReference type="Proteomes" id="UP001633002">
    <property type="component" value="Unassembled WGS sequence"/>
</dbReference>
<gene>
    <name evidence="4" type="ORF">R1sor_024922</name>
</gene>
<feature type="compositionally biased region" description="Low complexity" evidence="2">
    <location>
        <begin position="848"/>
        <end position="870"/>
    </location>
</feature>
<evidence type="ECO:0000313" key="4">
    <source>
        <dbReference type="EMBL" id="KAL3681966.1"/>
    </source>
</evidence>